<dbReference type="EMBL" id="NFLJ01000021">
    <property type="protein sequence ID" value="OUQ34033.1"/>
    <property type="molecule type" value="Genomic_DNA"/>
</dbReference>
<protein>
    <recommendedName>
        <fullName evidence="3">DUF5780 domain-containing protein</fullName>
    </recommendedName>
</protein>
<evidence type="ECO:0000259" key="3">
    <source>
        <dbReference type="Pfam" id="PF19092"/>
    </source>
</evidence>
<dbReference type="InterPro" id="IPR043939">
    <property type="entry name" value="DUF5780"/>
</dbReference>
<feature type="coiled-coil region" evidence="1">
    <location>
        <begin position="155"/>
        <end position="201"/>
    </location>
</feature>
<dbReference type="RefSeq" id="WP_087358269.1">
    <property type="nucleotide sequence ID" value="NZ_NFLJ01000021.1"/>
</dbReference>
<dbReference type="OrthoDB" id="9804799at2"/>
<name>A0A1Y4SZ44_9FIRM</name>
<evidence type="ECO:0000313" key="4">
    <source>
        <dbReference type="EMBL" id="OUQ34033.1"/>
    </source>
</evidence>
<feature type="transmembrane region" description="Helical" evidence="2">
    <location>
        <begin position="47"/>
        <end position="65"/>
    </location>
</feature>
<feature type="domain" description="DUF5780" evidence="3">
    <location>
        <begin position="222"/>
        <end position="339"/>
    </location>
</feature>
<dbReference type="AlphaFoldDB" id="A0A1Y4SZ44"/>
<accession>A0A1Y4SZ44</accession>
<feature type="transmembrane region" description="Helical" evidence="2">
    <location>
        <begin position="6"/>
        <end position="26"/>
    </location>
</feature>
<proteinExistence type="predicted"/>
<dbReference type="Proteomes" id="UP000195305">
    <property type="component" value="Unassembled WGS sequence"/>
</dbReference>
<keyword evidence="2" id="KW-0812">Transmembrane</keyword>
<evidence type="ECO:0000256" key="1">
    <source>
        <dbReference type="SAM" id="Coils"/>
    </source>
</evidence>
<evidence type="ECO:0000313" key="5">
    <source>
        <dbReference type="Proteomes" id="UP000195305"/>
    </source>
</evidence>
<gene>
    <name evidence="4" type="ORF">B5E75_08225</name>
</gene>
<keyword evidence="2" id="KW-0472">Membrane</keyword>
<keyword evidence="1" id="KW-0175">Coiled coil</keyword>
<dbReference type="Pfam" id="PF19092">
    <property type="entry name" value="DUF5780"/>
    <property type="match status" value="1"/>
</dbReference>
<evidence type="ECO:0000256" key="2">
    <source>
        <dbReference type="SAM" id="Phobius"/>
    </source>
</evidence>
<keyword evidence="2" id="KW-1133">Transmembrane helix</keyword>
<comment type="caution">
    <text evidence="4">The sequence shown here is derived from an EMBL/GenBank/DDBJ whole genome shotgun (WGS) entry which is preliminary data.</text>
</comment>
<organism evidence="4 5">
    <name type="scientific">Massilimicrobiota timonensis</name>
    <dbReference type="NCBI Taxonomy" id="1776392"/>
    <lineage>
        <taxon>Bacteria</taxon>
        <taxon>Bacillati</taxon>
        <taxon>Bacillota</taxon>
        <taxon>Erysipelotrichia</taxon>
        <taxon>Erysipelotrichales</taxon>
        <taxon>Erysipelotrichaceae</taxon>
        <taxon>Massilimicrobiota</taxon>
    </lineage>
</organism>
<keyword evidence="5" id="KW-1185">Reference proteome</keyword>
<reference evidence="4 5" key="1">
    <citation type="journal article" date="2018" name="BMC Genomics">
        <title>Whole genome sequencing and function prediction of 133 gut anaerobes isolated from chicken caecum in pure cultures.</title>
        <authorList>
            <person name="Medvecky M."/>
            <person name="Cejkova D."/>
            <person name="Polansky O."/>
            <person name="Karasova D."/>
            <person name="Kubasova T."/>
            <person name="Cizek A."/>
            <person name="Rychlik I."/>
        </authorList>
    </citation>
    <scope>NUCLEOTIDE SEQUENCE [LARGE SCALE GENOMIC DNA]</scope>
    <source>
        <strain evidence="4 5">An13</strain>
    </source>
</reference>
<sequence length="343" mass="40313">MAGDYNEIIIVLMIDIVSFFVAYFIFDKIRNSKSENARSVGEMTIRALLSFVIAFCTHAITYQVLKNNEVPNILENQYYIYTLEYIEEGNYEKGIVSFLDIPDTYQSDEKYSELRNNLGTSIVDYTFDNLKNEGGLDEKKKSIEDSIAQLDTINYDSYEKLNIELENINKQIEEENKRKEIEEEKERIENAKKNQLVLIDKMNPTIYRTGIIIKYGLYFEPSVINNSDKDIKDITFHILHYDREGYPDKNNNNSLALYSSEESIEDVNISRYSSKLIKYSTDEKLDSDIESMHLDKDENKIKQYQVDCQAIGCVKSVTFYDGSTWNNEYYKYWLDKYKDQRLI</sequence>